<evidence type="ECO:0000256" key="1">
    <source>
        <dbReference type="SAM" id="MobiDB-lite"/>
    </source>
</evidence>
<proteinExistence type="predicted"/>
<evidence type="ECO:0008006" key="4">
    <source>
        <dbReference type="Google" id="ProtNLM"/>
    </source>
</evidence>
<reference evidence="3" key="1">
    <citation type="journal article" date="2012" name="Proc. Natl. Acad. Sci. U.S.A.">
        <title>Antigenic diversity is generated by distinct evolutionary mechanisms in African trypanosome species.</title>
        <authorList>
            <person name="Jackson A.P."/>
            <person name="Berry A."/>
            <person name="Aslett M."/>
            <person name="Allison H.C."/>
            <person name="Burton P."/>
            <person name="Vavrova-Anderson J."/>
            <person name="Brown R."/>
            <person name="Browne H."/>
            <person name="Corton N."/>
            <person name="Hauser H."/>
            <person name="Gamble J."/>
            <person name="Gilderthorp R."/>
            <person name="Marcello L."/>
            <person name="McQuillan J."/>
            <person name="Otto T.D."/>
            <person name="Quail M.A."/>
            <person name="Sanders M.J."/>
            <person name="van Tonder A."/>
            <person name="Ginger M.L."/>
            <person name="Field M.C."/>
            <person name="Barry J.D."/>
            <person name="Hertz-Fowler C."/>
            <person name="Berriman M."/>
        </authorList>
    </citation>
    <scope>NUCLEOTIDE SEQUENCE</scope>
    <source>
        <strain evidence="3">IL3000</strain>
    </source>
</reference>
<organism evidence="3">
    <name type="scientific">Trypanosoma congolense (strain IL3000)</name>
    <dbReference type="NCBI Taxonomy" id="1068625"/>
    <lineage>
        <taxon>Eukaryota</taxon>
        <taxon>Discoba</taxon>
        <taxon>Euglenozoa</taxon>
        <taxon>Kinetoplastea</taxon>
        <taxon>Metakinetoplastina</taxon>
        <taxon>Trypanosomatida</taxon>
        <taxon>Trypanosomatidae</taxon>
        <taxon>Trypanosoma</taxon>
        <taxon>Nannomonas</taxon>
    </lineage>
</organism>
<evidence type="ECO:0000256" key="2">
    <source>
        <dbReference type="SAM" id="SignalP"/>
    </source>
</evidence>
<name>G0UKP6_TRYCI</name>
<feature type="compositionally biased region" description="Polar residues" evidence="1">
    <location>
        <begin position="30"/>
        <end position="47"/>
    </location>
</feature>
<feature type="signal peptide" evidence="2">
    <location>
        <begin position="1"/>
        <end position="17"/>
    </location>
</feature>
<accession>G0UKP6</accession>
<feature type="region of interest" description="Disordered" evidence="1">
    <location>
        <begin position="25"/>
        <end position="49"/>
    </location>
</feature>
<dbReference type="EMBL" id="HE575317">
    <property type="protein sequence ID" value="CCC89951.1"/>
    <property type="molecule type" value="Genomic_DNA"/>
</dbReference>
<protein>
    <recommendedName>
        <fullName evidence="4">Secreted protein</fullName>
    </recommendedName>
</protein>
<gene>
    <name evidence="3" type="ORF">TCIL3000_4_330</name>
</gene>
<feature type="chain" id="PRO_5003410608" description="Secreted protein" evidence="2">
    <location>
        <begin position="18"/>
        <end position="113"/>
    </location>
</feature>
<dbReference type="AlphaFoldDB" id="G0UKP6"/>
<sequence>MIRVRSAIFIATALVGSLISTFHPGERHPNSLTKGKTLTDMSTASNKNTRESYWKQRQIKLSSTYLAQQLRCEAHKYAGRILLTHRYGDHSNIFPLLTLISVGAKQNKNKERR</sequence>
<evidence type="ECO:0000313" key="3">
    <source>
        <dbReference type="EMBL" id="CCC89951.1"/>
    </source>
</evidence>
<keyword evidence="2" id="KW-0732">Signal</keyword>